<accession>A0ABX0H980</accession>
<dbReference type="PROSITE" id="PS50213">
    <property type="entry name" value="FAS1"/>
    <property type="match status" value="3"/>
</dbReference>
<dbReference type="SMART" id="SM00554">
    <property type="entry name" value="FAS1"/>
    <property type="match status" value="3"/>
</dbReference>
<gene>
    <name evidence="2" type="ORF">G9Q97_16725</name>
</gene>
<protein>
    <submittedName>
        <fullName evidence="2">Fasciclin domain-containing protein</fullName>
    </submittedName>
</protein>
<dbReference type="Pfam" id="PF02469">
    <property type="entry name" value="Fasciclin"/>
    <property type="match status" value="3"/>
</dbReference>
<dbReference type="SUPFAM" id="SSF82153">
    <property type="entry name" value="FAS1 domain"/>
    <property type="match status" value="3"/>
</dbReference>
<dbReference type="Gene3D" id="2.30.180.10">
    <property type="entry name" value="FAS1 domain"/>
    <property type="match status" value="3"/>
</dbReference>
<feature type="domain" description="FAS1" evidence="1">
    <location>
        <begin position="158"/>
        <end position="291"/>
    </location>
</feature>
<evidence type="ECO:0000259" key="1">
    <source>
        <dbReference type="PROSITE" id="PS50213"/>
    </source>
</evidence>
<dbReference type="PANTHER" id="PTHR10900:SF77">
    <property type="entry name" value="FI19380P1"/>
    <property type="match status" value="1"/>
</dbReference>
<feature type="domain" description="FAS1" evidence="1">
    <location>
        <begin position="23"/>
        <end position="152"/>
    </location>
</feature>
<name>A0ABX0H980_9BACT</name>
<dbReference type="InterPro" id="IPR000782">
    <property type="entry name" value="FAS1_domain"/>
</dbReference>
<feature type="domain" description="FAS1" evidence="1">
    <location>
        <begin position="300"/>
        <end position="435"/>
    </location>
</feature>
<dbReference type="InterPro" id="IPR036378">
    <property type="entry name" value="FAS1_dom_sf"/>
</dbReference>
<dbReference type="Proteomes" id="UP000649799">
    <property type="component" value="Unassembled WGS sequence"/>
</dbReference>
<sequence>MVVGVLFAVSCSDDDPTPEPPEEEDIIDLASGNNQFSTLVAAIQRADLVDDLRAAGPFTVFAPTNQAFTDAGITDVNDVPVEDLRDILLYHVVSGRVLSSQVSTGEVPTLLEGESLNFMVSDGTITINEDIEVTTGDLNASNGVIHVIDGVLMPEEESNTIADIVMGNDNFSTLLAAVLEAELDAALLEQGPFTVFAPTDAAFEAYLTANGLTAEDLLASPDLASILTYHVVEGEVPASAVEAGSVTALNESSFYVSVDPDDNVWINGNAQVVETDIMADNGIIHVLDYVITPPTQSIAEIAVGYTTAETPEFTQLVGALTRANLVDAVSGGVDDNLTVFAPTDAAFEALYEALEVDGYEDIPLETLTDVLTYHVVPARAFSQDLREGAMLPTLLEGEELIVNLADLQINESGLVPELLNVHATNGVIHVIDEVLVP</sequence>
<proteinExistence type="predicted"/>
<evidence type="ECO:0000313" key="2">
    <source>
        <dbReference type="EMBL" id="NHE58455.1"/>
    </source>
</evidence>
<organism evidence="2 3">
    <name type="scientific">Cyclobacterium plantarum</name>
    <dbReference type="NCBI Taxonomy" id="2716263"/>
    <lineage>
        <taxon>Bacteria</taxon>
        <taxon>Pseudomonadati</taxon>
        <taxon>Bacteroidota</taxon>
        <taxon>Cytophagia</taxon>
        <taxon>Cytophagales</taxon>
        <taxon>Cyclobacteriaceae</taxon>
        <taxon>Cyclobacterium</taxon>
    </lineage>
</organism>
<dbReference type="EMBL" id="JAANYN010000007">
    <property type="protein sequence ID" value="NHE58455.1"/>
    <property type="molecule type" value="Genomic_DNA"/>
</dbReference>
<keyword evidence="3" id="KW-1185">Reference proteome</keyword>
<dbReference type="InterPro" id="IPR050904">
    <property type="entry name" value="Adhesion/Biosynth-related"/>
</dbReference>
<dbReference type="PANTHER" id="PTHR10900">
    <property type="entry name" value="PERIOSTIN-RELATED"/>
    <property type="match status" value="1"/>
</dbReference>
<comment type="caution">
    <text evidence="2">The sequence shown here is derived from an EMBL/GenBank/DDBJ whole genome shotgun (WGS) entry which is preliminary data.</text>
</comment>
<reference evidence="2 3" key="1">
    <citation type="submission" date="2020-03" db="EMBL/GenBank/DDBJ databases">
        <title>Cyclobacterium plantarum sp. nov., a marine bacterium isolated from a coastal-marine wetland.</title>
        <authorList>
            <person name="Sanchez-Porro C."/>
            <person name="Ventosa A."/>
            <person name="Amoozegar M."/>
        </authorList>
    </citation>
    <scope>NUCLEOTIDE SEQUENCE [LARGE SCALE GENOMIC DNA]</scope>
    <source>
        <strain evidence="2 3">GBPx2</strain>
    </source>
</reference>
<evidence type="ECO:0000313" key="3">
    <source>
        <dbReference type="Proteomes" id="UP000649799"/>
    </source>
</evidence>